<gene>
    <name evidence="5" type="ORF">C1I64_04020</name>
</gene>
<evidence type="ECO:0000256" key="2">
    <source>
        <dbReference type="PIRSR" id="PIRSR601310-3"/>
    </source>
</evidence>
<dbReference type="EMBL" id="CP028137">
    <property type="protein sequence ID" value="AZZ51292.1"/>
    <property type="molecule type" value="Genomic_DNA"/>
</dbReference>
<dbReference type="InterPro" id="IPR011146">
    <property type="entry name" value="HIT-like"/>
</dbReference>
<dbReference type="PANTHER" id="PTHR23089">
    <property type="entry name" value="HISTIDINE TRIAD HIT PROTEIN"/>
    <property type="match status" value="1"/>
</dbReference>
<dbReference type="InterPro" id="IPR001310">
    <property type="entry name" value="Histidine_triad_HIT"/>
</dbReference>
<evidence type="ECO:0000256" key="3">
    <source>
        <dbReference type="PROSITE-ProRule" id="PRU00464"/>
    </source>
</evidence>
<dbReference type="AlphaFoldDB" id="A0A3T0SYI0"/>
<dbReference type="Pfam" id="PF11969">
    <property type="entry name" value="DcpS_C"/>
    <property type="match status" value="1"/>
</dbReference>
<dbReference type="PROSITE" id="PS51084">
    <property type="entry name" value="HIT_2"/>
    <property type="match status" value="1"/>
</dbReference>
<organism evidence="5 6">
    <name type="scientific">Rathayibacter festucae DSM 15932</name>
    <dbReference type="NCBI Taxonomy" id="1328866"/>
    <lineage>
        <taxon>Bacteria</taxon>
        <taxon>Bacillati</taxon>
        <taxon>Actinomycetota</taxon>
        <taxon>Actinomycetes</taxon>
        <taxon>Micrococcales</taxon>
        <taxon>Microbacteriaceae</taxon>
        <taxon>Rathayibacter</taxon>
    </lineage>
</organism>
<reference evidence="5 6" key="1">
    <citation type="submission" date="2018-03" db="EMBL/GenBank/DDBJ databases">
        <title>Bacteriophage NCPPB3778 and a type I-E CRISPR drive the evolution of the US Biological Select Agent, Rathayibacter toxicus.</title>
        <authorList>
            <person name="Davis E.W.II."/>
            <person name="Tabima J.F."/>
            <person name="Weisberg A.J."/>
            <person name="Dantas Lopes L."/>
            <person name="Wiseman M.S."/>
            <person name="Wiseman M.S."/>
            <person name="Pupko T."/>
            <person name="Belcher M.S."/>
            <person name="Sechler A.J."/>
            <person name="Tancos M.A."/>
            <person name="Schroeder B.K."/>
            <person name="Murray T.D."/>
            <person name="Luster D.G."/>
            <person name="Schneider W.L."/>
            <person name="Rogers E."/>
            <person name="Andreote F.D."/>
            <person name="Grunwald N.J."/>
            <person name="Putnam M.L."/>
            <person name="Chang J.H."/>
        </authorList>
    </citation>
    <scope>NUCLEOTIDE SEQUENCE [LARGE SCALE GENOMIC DNA]</scope>
    <source>
        <strain evidence="5 6">DSM 15932</strain>
    </source>
</reference>
<feature type="short sequence motif" description="Histidine triad motif" evidence="2 3">
    <location>
        <begin position="98"/>
        <end position="102"/>
    </location>
</feature>
<accession>A0A3T0SYI0</accession>
<dbReference type="KEGG" id="rfs:C1I64_04020"/>
<dbReference type="RefSeq" id="WP_123445621.1">
    <property type="nucleotide sequence ID" value="NZ_CP028137.1"/>
</dbReference>
<proteinExistence type="predicted"/>
<dbReference type="Gene3D" id="3.30.428.10">
    <property type="entry name" value="HIT-like"/>
    <property type="match status" value="1"/>
</dbReference>
<dbReference type="CDD" id="cd01276">
    <property type="entry name" value="PKCI_related"/>
    <property type="match status" value="1"/>
</dbReference>
<protein>
    <submittedName>
        <fullName evidence="5">Histidine triad nucleotide-binding protein</fullName>
    </submittedName>
</protein>
<evidence type="ECO:0000256" key="1">
    <source>
        <dbReference type="PIRSR" id="PIRSR601310-1"/>
    </source>
</evidence>
<dbReference type="SUPFAM" id="SSF54197">
    <property type="entry name" value="HIT-like"/>
    <property type="match status" value="1"/>
</dbReference>
<dbReference type="Proteomes" id="UP000285317">
    <property type="component" value="Chromosome"/>
</dbReference>
<dbReference type="InterPro" id="IPR036265">
    <property type="entry name" value="HIT-like_sf"/>
</dbReference>
<dbReference type="GO" id="GO:0003824">
    <property type="term" value="F:catalytic activity"/>
    <property type="evidence" value="ECO:0007669"/>
    <property type="project" value="InterPro"/>
</dbReference>
<sequence length="116" mass="12394">MTEPTVFTRIVRGEIPADVVFENERILAIQDIAPKAPVHLLIFPKTPEYANVAELAAGDPELLAEMAVVAQTLADAHSNGQFRLVFNSGEEAGQTVFHVHAHVLGGHLTEGSLATG</sequence>
<evidence type="ECO:0000313" key="5">
    <source>
        <dbReference type="EMBL" id="AZZ51292.1"/>
    </source>
</evidence>
<name>A0A3T0SYI0_9MICO</name>
<feature type="domain" description="HIT" evidence="4">
    <location>
        <begin position="6"/>
        <end position="113"/>
    </location>
</feature>
<evidence type="ECO:0000313" key="6">
    <source>
        <dbReference type="Proteomes" id="UP000285317"/>
    </source>
</evidence>
<evidence type="ECO:0000259" key="4">
    <source>
        <dbReference type="PROSITE" id="PS51084"/>
    </source>
</evidence>
<dbReference type="PRINTS" id="PR00332">
    <property type="entry name" value="HISTRIAD"/>
</dbReference>
<feature type="active site" description="Tele-AMP-histidine intermediate" evidence="1">
    <location>
        <position position="100"/>
    </location>
</feature>